<organism evidence="2 3">
    <name type="scientific">Lactobacillus colini</name>
    <dbReference type="NCBI Taxonomy" id="1819254"/>
    <lineage>
        <taxon>Bacteria</taxon>
        <taxon>Bacillati</taxon>
        <taxon>Bacillota</taxon>
        <taxon>Bacilli</taxon>
        <taxon>Lactobacillales</taxon>
        <taxon>Lactobacillaceae</taxon>
        <taxon>Lactobacillus</taxon>
    </lineage>
</organism>
<evidence type="ECO:0000259" key="1">
    <source>
        <dbReference type="PROSITE" id="PS51186"/>
    </source>
</evidence>
<sequence length="145" mass="16872">MISLLLMSLKSNVKFHSLYDQGQFCGIAYYVESDDTVYLTYLAVNKDLRGHGYGSRILSLLEDKYPGKQLVIDIEPITKSAKNYRQRVNRLKFYNRNGFHLTNQKLKDQDGSFSVMTTGKRLNKKGFIKTLKEMSFGFYQFKVEK</sequence>
<keyword evidence="3" id="KW-1185">Reference proteome</keyword>
<accession>A0ABS4ME19</accession>
<comment type="caution">
    <text evidence="2">The sequence shown here is derived from an EMBL/GenBank/DDBJ whole genome shotgun (WGS) entry which is preliminary data.</text>
</comment>
<dbReference type="Proteomes" id="UP001519292">
    <property type="component" value="Unassembled WGS sequence"/>
</dbReference>
<dbReference type="Pfam" id="PF13508">
    <property type="entry name" value="Acetyltransf_7"/>
    <property type="match status" value="1"/>
</dbReference>
<evidence type="ECO:0000313" key="3">
    <source>
        <dbReference type="Proteomes" id="UP001519292"/>
    </source>
</evidence>
<dbReference type="Gene3D" id="3.40.630.30">
    <property type="match status" value="1"/>
</dbReference>
<dbReference type="InterPro" id="IPR000182">
    <property type="entry name" value="GNAT_dom"/>
</dbReference>
<feature type="domain" description="N-acetyltransferase" evidence="1">
    <location>
        <begin position="1"/>
        <end position="123"/>
    </location>
</feature>
<dbReference type="PROSITE" id="PS51186">
    <property type="entry name" value="GNAT"/>
    <property type="match status" value="1"/>
</dbReference>
<dbReference type="CDD" id="cd04301">
    <property type="entry name" value="NAT_SF"/>
    <property type="match status" value="1"/>
</dbReference>
<protein>
    <submittedName>
        <fullName evidence="2">GNAT superfamily N-acetyltransferase</fullName>
    </submittedName>
</protein>
<dbReference type="EMBL" id="JAGGLU010000005">
    <property type="protein sequence ID" value="MBP2057935.1"/>
    <property type="molecule type" value="Genomic_DNA"/>
</dbReference>
<evidence type="ECO:0000313" key="2">
    <source>
        <dbReference type="EMBL" id="MBP2057935.1"/>
    </source>
</evidence>
<reference evidence="2 3" key="1">
    <citation type="submission" date="2021-03" db="EMBL/GenBank/DDBJ databases">
        <title>Genomic Encyclopedia of Type Strains, Phase IV (KMG-IV): sequencing the most valuable type-strain genomes for metagenomic binning, comparative biology and taxonomic classification.</title>
        <authorList>
            <person name="Goeker M."/>
        </authorList>
    </citation>
    <scope>NUCLEOTIDE SEQUENCE [LARGE SCALE GENOMIC DNA]</scope>
    <source>
        <strain evidence="2 3">DSM 101872</strain>
    </source>
</reference>
<proteinExistence type="predicted"/>
<dbReference type="InterPro" id="IPR016181">
    <property type="entry name" value="Acyl_CoA_acyltransferase"/>
</dbReference>
<name>A0ABS4ME19_9LACO</name>
<gene>
    <name evidence="2" type="ORF">J2Z60_001110</name>
</gene>
<dbReference type="SUPFAM" id="SSF55729">
    <property type="entry name" value="Acyl-CoA N-acyltransferases (Nat)"/>
    <property type="match status" value="1"/>
</dbReference>